<keyword evidence="5 9" id="KW-0418">Kinase</keyword>
<keyword evidence="3" id="KW-0597">Phosphoprotein</keyword>
<dbReference type="Gene3D" id="3.30.565.10">
    <property type="entry name" value="Histidine kinase-like ATPase, C-terminal domain"/>
    <property type="match status" value="1"/>
</dbReference>
<dbReference type="RefSeq" id="WP_326074327.1">
    <property type="nucleotide sequence ID" value="NZ_JARLKY010000063.1"/>
</dbReference>
<dbReference type="SUPFAM" id="SSF55874">
    <property type="entry name" value="ATPase domain of HSP90 chaperone/DNA topoisomerase II/histidine kinase"/>
    <property type="match status" value="1"/>
</dbReference>
<organism evidence="9 10">
    <name type="scientific">Paenibacillus alba</name>
    <dbReference type="NCBI Taxonomy" id="1197127"/>
    <lineage>
        <taxon>Bacteria</taxon>
        <taxon>Bacillati</taxon>
        <taxon>Bacillota</taxon>
        <taxon>Bacilli</taxon>
        <taxon>Bacillales</taxon>
        <taxon>Paenibacillaceae</taxon>
        <taxon>Paenibacillus</taxon>
    </lineage>
</organism>
<comment type="caution">
    <text evidence="9">The sequence shown here is derived from an EMBL/GenBank/DDBJ whole genome shotgun (WGS) entry which is preliminary data.</text>
</comment>
<evidence type="ECO:0000256" key="7">
    <source>
        <dbReference type="SAM" id="Phobius"/>
    </source>
</evidence>
<gene>
    <name evidence="9" type="ORF">P4I72_24380</name>
</gene>
<evidence type="ECO:0000256" key="3">
    <source>
        <dbReference type="ARBA" id="ARBA00022553"/>
    </source>
</evidence>
<dbReference type="CDD" id="cd06225">
    <property type="entry name" value="HAMP"/>
    <property type="match status" value="1"/>
</dbReference>
<dbReference type="Proteomes" id="UP001338137">
    <property type="component" value="Unassembled WGS sequence"/>
</dbReference>
<dbReference type="PROSITE" id="PS50885">
    <property type="entry name" value="HAMP"/>
    <property type="match status" value="1"/>
</dbReference>
<keyword evidence="4" id="KW-0808">Transferase</keyword>
<keyword evidence="7" id="KW-1133">Transmembrane helix</keyword>
<sequence length="590" mass="67341">MSRARAMLRKLRITPKIFLLTFVCFELLTLLMAFSFNRHSSEILVKSQMGYARQAVQKSNRYLDSNLQNIRTTMSSIVNDSRLQNGDYKQLEKWMSGSLLYLTPNLSNVHFISGDEVLASTSTHSWDVFSDPVITRILSDATGAEPSWVGPYHSNVSGYTITYVFPTTLTNGRSGFLLADISLDRLYYTLFPEETQDVMENLIILDKSLHPVMGKAPYVRFDYVDKQYNLTGFDPSILHSDWGQMEIAGSADKDSIIVTRGYNTIVQWQLVMVMNKRELLEPLKQSVAFTWQLTIICFLLSLGLSLLLTVIISGPIKKMTKFVQRVGEGELDTYIAIKTEDEIGYLAVQFNLMTKKMAQLIVDLKHSEEQKKLSDFRALHAQIKPHFLYNTLNTISMLGRRGDMEKMDSLISALSNQLHYALDNSPDPVKVREELITIENYLELMKIRYPNKCEFQFDMDPLSLEYKLPKFILQPLVENAIFHGIVPKPSGGSVYIATMVDHDYWEILIEDNGVGMNAEALHALTEKLRRKGTVFENAEHIGILNVHERFQLMFGDAYQLTIDSQPHIGTKVWIKLPKERIDPGEASFID</sequence>
<evidence type="ECO:0000313" key="10">
    <source>
        <dbReference type="Proteomes" id="UP001338137"/>
    </source>
</evidence>
<evidence type="ECO:0000259" key="8">
    <source>
        <dbReference type="PROSITE" id="PS50885"/>
    </source>
</evidence>
<dbReference type="SMART" id="SM00304">
    <property type="entry name" value="HAMP"/>
    <property type="match status" value="1"/>
</dbReference>
<dbReference type="InterPro" id="IPR036890">
    <property type="entry name" value="HATPase_C_sf"/>
</dbReference>
<feature type="domain" description="HAMP" evidence="8">
    <location>
        <begin position="310"/>
        <end position="362"/>
    </location>
</feature>
<dbReference type="SUPFAM" id="SSF158472">
    <property type="entry name" value="HAMP domain-like"/>
    <property type="match status" value="1"/>
</dbReference>
<dbReference type="InterPro" id="IPR003660">
    <property type="entry name" value="HAMP_dom"/>
</dbReference>
<dbReference type="GO" id="GO:0016301">
    <property type="term" value="F:kinase activity"/>
    <property type="evidence" value="ECO:0007669"/>
    <property type="project" value="UniProtKB-KW"/>
</dbReference>
<dbReference type="Pfam" id="PF02518">
    <property type="entry name" value="HATPase_c"/>
    <property type="match status" value="1"/>
</dbReference>
<feature type="transmembrane region" description="Helical" evidence="7">
    <location>
        <begin position="289"/>
        <end position="312"/>
    </location>
</feature>
<evidence type="ECO:0000256" key="2">
    <source>
        <dbReference type="ARBA" id="ARBA00022475"/>
    </source>
</evidence>
<keyword evidence="7" id="KW-0812">Transmembrane</keyword>
<proteinExistence type="predicted"/>
<evidence type="ECO:0000256" key="1">
    <source>
        <dbReference type="ARBA" id="ARBA00004651"/>
    </source>
</evidence>
<dbReference type="PANTHER" id="PTHR34220">
    <property type="entry name" value="SENSOR HISTIDINE KINASE YPDA"/>
    <property type="match status" value="1"/>
</dbReference>
<evidence type="ECO:0000256" key="4">
    <source>
        <dbReference type="ARBA" id="ARBA00022679"/>
    </source>
</evidence>
<evidence type="ECO:0000256" key="6">
    <source>
        <dbReference type="ARBA" id="ARBA00023136"/>
    </source>
</evidence>
<keyword evidence="6 7" id="KW-0472">Membrane</keyword>
<dbReference type="PANTHER" id="PTHR34220:SF7">
    <property type="entry name" value="SENSOR HISTIDINE KINASE YPDA"/>
    <property type="match status" value="1"/>
</dbReference>
<dbReference type="InterPro" id="IPR050640">
    <property type="entry name" value="Bact_2-comp_sensor_kinase"/>
</dbReference>
<evidence type="ECO:0000256" key="5">
    <source>
        <dbReference type="ARBA" id="ARBA00022777"/>
    </source>
</evidence>
<dbReference type="InterPro" id="IPR003594">
    <property type="entry name" value="HATPase_dom"/>
</dbReference>
<dbReference type="Pfam" id="PF06580">
    <property type="entry name" value="His_kinase"/>
    <property type="match status" value="1"/>
</dbReference>
<dbReference type="Gene3D" id="6.10.340.10">
    <property type="match status" value="1"/>
</dbReference>
<keyword evidence="2" id="KW-1003">Cell membrane</keyword>
<protein>
    <submittedName>
        <fullName evidence="9">Sensor histidine kinase</fullName>
    </submittedName>
</protein>
<name>A0ABU6G7W3_9BACL</name>
<reference evidence="9 10" key="1">
    <citation type="submission" date="2023-03" db="EMBL/GenBank/DDBJ databases">
        <title>Bacillus Genome Sequencing.</title>
        <authorList>
            <person name="Dunlap C."/>
        </authorList>
    </citation>
    <scope>NUCLEOTIDE SEQUENCE [LARGE SCALE GENOMIC DNA]</scope>
    <source>
        <strain evidence="9 10">BD-533</strain>
    </source>
</reference>
<evidence type="ECO:0000313" key="9">
    <source>
        <dbReference type="EMBL" id="MEC0230273.1"/>
    </source>
</evidence>
<accession>A0ABU6G7W3</accession>
<dbReference type="Pfam" id="PF00672">
    <property type="entry name" value="HAMP"/>
    <property type="match status" value="1"/>
</dbReference>
<comment type="subcellular location">
    <subcellularLocation>
        <location evidence="1">Cell membrane</location>
        <topology evidence="1">Multi-pass membrane protein</topology>
    </subcellularLocation>
</comment>
<keyword evidence="10" id="KW-1185">Reference proteome</keyword>
<dbReference type="InterPro" id="IPR010559">
    <property type="entry name" value="Sig_transdc_His_kin_internal"/>
</dbReference>
<dbReference type="EMBL" id="JARLKY010000063">
    <property type="protein sequence ID" value="MEC0230273.1"/>
    <property type="molecule type" value="Genomic_DNA"/>
</dbReference>